<dbReference type="OrthoDB" id="8161978at2"/>
<protein>
    <submittedName>
        <fullName evidence="1">Uncharacterized protein</fullName>
    </submittedName>
</protein>
<sequence length="87" mass="9093">MAEITITLPDIATWTKAVLVEAGIPAGAKFTSVRFLKGGTKIGQSTGMSDTLIARLMCIKRGGGVTDAKMNKVLSGYVSCTLVAMID</sequence>
<dbReference type="KEGG" id="bvv:BHK69_13200"/>
<organism evidence="1 2">
    <name type="scientific">Bosea vaviloviae</name>
    <dbReference type="NCBI Taxonomy" id="1526658"/>
    <lineage>
        <taxon>Bacteria</taxon>
        <taxon>Pseudomonadati</taxon>
        <taxon>Pseudomonadota</taxon>
        <taxon>Alphaproteobacteria</taxon>
        <taxon>Hyphomicrobiales</taxon>
        <taxon>Boseaceae</taxon>
        <taxon>Bosea</taxon>
    </lineage>
</organism>
<dbReference type="Proteomes" id="UP000094969">
    <property type="component" value="Chromosome"/>
</dbReference>
<dbReference type="AlphaFoldDB" id="A0A1D7U1Q7"/>
<accession>A0A1D7U1Q7</accession>
<name>A0A1D7U1Q7_9HYPH</name>
<proteinExistence type="predicted"/>
<dbReference type="RefSeq" id="WP_069690505.1">
    <property type="nucleotide sequence ID" value="NZ_CP017147.1"/>
</dbReference>
<gene>
    <name evidence="1" type="ORF">BHK69_13200</name>
</gene>
<dbReference type="EMBL" id="CP017147">
    <property type="protein sequence ID" value="AOO81291.1"/>
    <property type="molecule type" value="Genomic_DNA"/>
</dbReference>
<keyword evidence="2" id="KW-1185">Reference proteome</keyword>
<evidence type="ECO:0000313" key="2">
    <source>
        <dbReference type="Proteomes" id="UP000094969"/>
    </source>
</evidence>
<reference evidence="1 2" key="1">
    <citation type="journal article" date="2015" name="Antonie Van Leeuwenhoek">
        <title>Bosea vaviloviae sp. nov., a new species of slow-growing rhizobia isolated from nodules of the relict species Vavilovia formosa (Stev.) Fed.</title>
        <authorList>
            <person name="Safronova V.I."/>
            <person name="Kuznetsova I.G."/>
            <person name="Sazanova A.L."/>
            <person name="Kimeklis A.K."/>
            <person name="Belimov A.A."/>
            <person name="Andronov E.E."/>
            <person name="Pinaev A.G."/>
            <person name="Chizhevskaya E.P."/>
            <person name="Pukhaev A.R."/>
            <person name="Popov K.P."/>
            <person name="Willems A."/>
            <person name="Tikhonovich I.A."/>
        </authorList>
    </citation>
    <scope>NUCLEOTIDE SEQUENCE [LARGE SCALE GENOMIC DNA]</scope>
    <source>
        <strain evidence="1 2">Vaf18</strain>
    </source>
</reference>
<evidence type="ECO:0000313" key="1">
    <source>
        <dbReference type="EMBL" id="AOO81291.1"/>
    </source>
</evidence>